<dbReference type="Proteomes" id="UP000282454">
    <property type="component" value="Unassembled WGS sequence"/>
</dbReference>
<keyword evidence="2" id="KW-0479">Metal-binding</keyword>
<dbReference type="InterPro" id="IPR017941">
    <property type="entry name" value="Rieske_2Fe-2S"/>
</dbReference>
<evidence type="ECO:0000256" key="1">
    <source>
        <dbReference type="ARBA" id="ARBA00022714"/>
    </source>
</evidence>
<dbReference type="RefSeq" id="WP_121391869.1">
    <property type="nucleotide sequence ID" value="NZ_RCDD01000002.1"/>
</dbReference>
<dbReference type="EMBL" id="RCDD01000002">
    <property type="protein sequence ID" value="RLK58958.1"/>
    <property type="molecule type" value="Genomic_DNA"/>
</dbReference>
<sequence length="121" mass="13002">MLVLTFAVSGAGNCVRVAGAPYVYARSRFGSFVLPARCPHRGGPLHLGVFEPDRPRLVCPWHERASSVTRAITAGVPVVRNGNRATAVFPHPPGTPHELTHLPLSPDLGGTHPEERPCAQR</sequence>
<dbReference type="Gene3D" id="2.102.10.10">
    <property type="entry name" value="Rieske [2Fe-2S] iron-sulphur domain"/>
    <property type="match status" value="1"/>
</dbReference>
<organism evidence="7 8">
    <name type="scientific">Actinokineospora cianjurensis</name>
    <dbReference type="NCBI Taxonomy" id="585224"/>
    <lineage>
        <taxon>Bacteria</taxon>
        <taxon>Bacillati</taxon>
        <taxon>Actinomycetota</taxon>
        <taxon>Actinomycetes</taxon>
        <taxon>Pseudonocardiales</taxon>
        <taxon>Pseudonocardiaceae</taxon>
        <taxon>Actinokineospora</taxon>
    </lineage>
</organism>
<evidence type="ECO:0000259" key="6">
    <source>
        <dbReference type="PROSITE" id="PS51296"/>
    </source>
</evidence>
<name>A0A421B3V1_9PSEU</name>
<evidence type="ECO:0000256" key="5">
    <source>
        <dbReference type="SAM" id="MobiDB-lite"/>
    </source>
</evidence>
<gene>
    <name evidence="7" type="ORF">CLV68_3439</name>
</gene>
<dbReference type="PROSITE" id="PS51296">
    <property type="entry name" value="RIESKE"/>
    <property type="match status" value="1"/>
</dbReference>
<keyword evidence="4" id="KW-0411">Iron-sulfur</keyword>
<keyword evidence="8" id="KW-1185">Reference proteome</keyword>
<feature type="domain" description="Rieske" evidence="6">
    <location>
        <begin position="1"/>
        <end position="62"/>
    </location>
</feature>
<proteinExistence type="predicted"/>
<dbReference type="InterPro" id="IPR036922">
    <property type="entry name" value="Rieske_2Fe-2S_sf"/>
</dbReference>
<dbReference type="OrthoDB" id="147178at2"/>
<dbReference type="AlphaFoldDB" id="A0A421B3V1"/>
<evidence type="ECO:0000313" key="8">
    <source>
        <dbReference type="Proteomes" id="UP000282454"/>
    </source>
</evidence>
<feature type="region of interest" description="Disordered" evidence="5">
    <location>
        <begin position="90"/>
        <end position="121"/>
    </location>
</feature>
<dbReference type="GO" id="GO:0016705">
    <property type="term" value="F:oxidoreductase activity, acting on paired donors, with incorporation or reduction of molecular oxygen"/>
    <property type="evidence" value="ECO:0007669"/>
    <property type="project" value="UniProtKB-ARBA"/>
</dbReference>
<dbReference type="GO" id="GO:0046872">
    <property type="term" value="F:metal ion binding"/>
    <property type="evidence" value="ECO:0007669"/>
    <property type="project" value="UniProtKB-KW"/>
</dbReference>
<dbReference type="SUPFAM" id="SSF50022">
    <property type="entry name" value="ISP domain"/>
    <property type="match status" value="1"/>
</dbReference>
<evidence type="ECO:0000256" key="2">
    <source>
        <dbReference type="ARBA" id="ARBA00022723"/>
    </source>
</evidence>
<dbReference type="GO" id="GO:0004497">
    <property type="term" value="F:monooxygenase activity"/>
    <property type="evidence" value="ECO:0007669"/>
    <property type="project" value="UniProtKB-ARBA"/>
</dbReference>
<reference evidence="7 8" key="1">
    <citation type="submission" date="2018-10" db="EMBL/GenBank/DDBJ databases">
        <title>Genomic Encyclopedia of Archaeal and Bacterial Type Strains, Phase II (KMG-II): from individual species to whole genera.</title>
        <authorList>
            <person name="Goeker M."/>
        </authorList>
    </citation>
    <scope>NUCLEOTIDE SEQUENCE [LARGE SCALE GENOMIC DNA]</scope>
    <source>
        <strain evidence="7 8">DSM 45657</strain>
    </source>
</reference>
<accession>A0A421B3V1</accession>
<keyword evidence="3" id="KW-0408">Iron</keyword>
<dbReference type="GO" id="GO:0051537">
    <property type="term" value="F:2 iron, 2 sulfur cluster binding"/>
    <property type="evidence" value="ECO:0007669"/>
    <property type="project" value="UniProtKB-KW"/>
</dbReference>
<protein>
    <submittedName>
        <fullName evidence="7">Rieske-like 2Fe-2S protein</fullName>
    </submittedName>
</protein>
<evidence type="ECO:0000256" key="4">
    <source>
        <dbReference type="ARBA" id="ARBA00023014"/>
    </source>
</evidence>
<feature type="compositionally biased region" description="Basic and acidic residues" evidence="5">
    <location>
        <begin position="112"/>
        <end position="121"/>
    </location>
</feature>
<keyword evidence="1" id="KW-0001">2Fe-2S</keyword>
<evidence type="ECO:0000313" key="7">
    <source>
        <dbReference type="EMBL" id="RLK58958.1"/>
    </source>
</evidence>
<dbReference type="Pfam" id="PF00355">
    <property type="entry name" value="Rieske"/>
    <property type="match status" value="1"/>
</dbReference>
<comment type="caution">
    <text evidence="7">The sequence shown here is derived from an EMBL/GenBank/DDBJ whole genome shotgun (WGS) entry which is preliminary data.</text>
</comment>
<evidence type="ECO:0000256" key="3">
    <source>
        <dbReference type="ARBA" id="ARBA00023004"/>
    </source>
</evidence>